<reference evidence="1" key="1">
    <citation type="submission" date="2021-05" db="EMBL/GenBank/DDBJ databases">
        <authorList>
            <person name="Scholz U."/>
            <person name="Mascher M."/>
            <person name="Fiebig A."/>
        </authorList>
    </citation>
    <scope>NUCLEOTIDE SEQUENCE [LARGE SCALE GENOMIC DNA]</scope>
</reference>
<keyword evidence="2" id="KW-1185">Reference proteome</keyword>
<organism evidence="1 2">
    <name type="scientific">Avena sativa</name>
    <name type="common">Oat</name>
    <dbReference type="NCBI Taxonomy" id="4498"/>
    <lineage>
        <taxon>Eukaryota</taxon>
        <taxon>Viridiplantae</taxon>
        <taxon>Streptophyta</taxon>
        <taxon>Embryophyta</taxon>
        <taxon>Tracheophyta</taxon>
        <taxon>Spermatophyta</taxon>
        <taxon>Magnoliopsida</taxon>
        <taxon>Liliopsida</taxon>
        <taxon>Poales</taxon>
        <taxon>Poaceae</taxon>
        <taxon>BOP clade</taxon>
        <taxon>Pooideae</taxon>
        <taxon>Poodae</taxon>
        <taxon>Poeae</taxon>
        <taxon>Poeae Chloroplast Group 1 (Aveneae type)</taxon>
        <taxon>Aveninae</taxon>
        <taxon>Avena</taxon>
    </lineage>
</organism>
<dbReference type="Proteomes" id="UP001732700">
    <property type="component" value="Chromosome 5D"/>
</dbReference>
<dbReference type="EnsemblPlants" id="AVESA.00010b.r2.5DG0969290.1">
    <property type="protein sequence ID" value="AVESA.00010b.r2.5DG0969290.1.CDS.1"/>
    <property type="gene ID" value="AVESA.00010b.r2.5DG0969290"/>
</dbReference>
<sequence length="195" mass="20677">MWISKNTEEKDTDSCLYPSDLESSPLAAAGSYQPAVTLAAARALRFVPYDAAVSTVRALLGASHEDLKLRVHDLSRSLSGVFLNGGLEPEKAPPFAAGVRFPEDALFVCADRAPLAPALREAARAMMQVAVKDAGHGPCDYYFDAVGALMLLLVGDAGRPAPEVAFSRETFESAFALQWVVPAPDAVVDDDDAAP</sequence>
<proteinExistence type="predicted"/>
<evidence type="ECO:0000313" key="1">
    <source>
        <dbReference type="EnsemblPlants" id="AVESA.00010b.r2.5DG0969290.1.CDS.1"/>
    </source>
</evidence>
<accession>A0ACD5YAF7</accession>
<reference evidence="1" key="2">
    <citation type="submission" date="2025-09" db="UniProtKB">
        <authorList>
            <consortium name="EnsemblPlants"/>
        </authorList>
    </citation>
    <scope>IDENTIFICATION</scope>
</reference>
<protein>
    <submittedName>
        <fullName evidence="1">Uncharacterized protein</fullName>
    </submittedName>
</protein>
<name>A0ACD5YAF7_AVESA</name>
<evidence type="ECO:0000313" key="2">
    <source>
        <dbReference type="Proteomes" id="UP001732700"/>
    </source>
</evidence>